<keyword evidence="1 5" id="KW-0808">Transferase</keyword>
<gene>
    <name evidence="5" type="primary">cobB</name>
    <name evidence="9" type="ordered locus">BURPS1710b_A0830</name>
</gene>
<comment type="function">
    <text evidence="5">NAD-dependent protein deacetylase which modulates the activities of several enzymes which are inactive in their acetylated form.</text>
</comment>
<accession>Q3JKB4</accession>
<dbReference type="EC" id="2.3.1.286" evidence="5"/>
<dbReference type="Gene3D" id="3.30.1600.10">
    <property type="entry name" value="SIR2/SIRT2 'Small Domain"/>
    <property type="match status" value="1"/>
</dbReference>
<dbReference type="InterPro" id="IPR029035">
    <property type="entry name" value="DHS-like_NAD/FAD-binding_dom"/>
</dbReference>
<dbReference type="PANTHER" id="PTHR11085">
    <property type="entry name" value="NAD-DEPENDENT PROTEIN DEACYLASE SIRTUIN-5, MITOCHONDRIAL-RELATED"/>
    <property type="match status" value="1"/>
</dbReference>
<dbReference type="Gene3D" id="3.40.50.1220">
    <property type="entry name" value="TPP-binding domain"/>
    <property type="match status" value="1"/>
</dbReference>
<feature type="region of interest" description="Disordered" evidence="7">
    <location>
        <begin position="1"/>
        <end position="101"/>
    </location>
</feature>
<name>Q3JKB4_BURP1</name>
<feature type="binding site" evidence="5">
    <location>
        <begin position="755"/>
        <end position="757"/>
    </location>
    <ligand>
        <name>NAD(+)</name>
        <dbReference type="ChEBI" id="CHEBI:57540"/>
    </ligand>
</feature>
<dbReference type="GO" id="GO:0008270">
    <property type="term" value="F:zinc ion binding"/>
    <property type="evidence" value="ECO:0007669"/>
    <property type="project" value="UniProtKB-UniRule"/>
</dbReference>
<feature type="binding site" evidence="5 6">
    <location>
        <position position="638"/>
    </location>
    <ligand>
        <name>Zn(2+)</name>
        <dbReference type="ChEBI" id="CHEBI:29105"/>
    </ligand>
</feature>
<dbReference type="GO" id="GO:0070403">
    <property type="term" value="F:NAD+ binding"/>
    <property type="evidence" value="ECO:0007669"/>
    <property type="project" value="UniProtKB-UniRule"/>
</dbReference>
<feature type="domain" description="Deacetylase sirtuin-type" evidence="8">
    <location>
        <begin position="509"/>
        <end position="787"/>
    </location>
</feature>
<comment type="catalytic activity">
    <reaction evidence="5">
        <text>N(6)-acetyl-L-lysyl-[protein] + NAD(+) + H2O = 2''-O-acetyl-ADP-D-ribose + nicotinamide + L-lysyl-[protein]</text>
        <dbReference type="Rhea" id="RHEA:43636"/>
        <dbReference type="Rhea" id="RHEA-COMP:9752"/>
        <dbReference type="Rhea" id="RHEA-COMP:10731"/>
        <dbReference type="ChEBI" id="CHEBI:15377"/>
        <dbReference type="ChEBI" id="CHEBI:17154"/>
        <dbReference type="ChEBI" id="CHEBI:29969"/>
        <dbReference type="ChEBI" id="CHEBI:57540"/>
        <dbReference type="ChEBI" id="CHEBI:61930"/>
        <dbReference type="ChEBI" id="CHEBI:83767"/>
        <dbReference type="EC" id="2.3.1.286"/>
    </reaction>
</comment>
<dbReference type="InterPro" id="IPR026590">
    <property type="entry name" value="Ssirtuin_cat_dom"/>
</dbReference>
<reference evidence="9 10" key="1">
    <citation type="submission" date="2005-09" db="EMBL/GenBank/DDBJ databases">
        <authorList>
            <person name="Woods D.E."/>
            <person name="Nierman W.C."/>
        </authorList>
    </citation>
    <scope>NUCLEOTIDE SEQUENCE [LARGE SCALE GENOMIC DNA]</scope>
    <source>
        <strain evidence="9 10">1710b</strain>
    </source>
</reference>
<dbReference type="InterPro" id="IPR026591">
    <property type="entry name" value="Sirtuin_cat_small_dom_sf"/>
</dbReference>
<dbReference type="Proteomes" id="UP000002700">
    <property type="component" value="Chromosome II"/>
</dbReference>
<sequence>MSTPNLRHFRIRRHAERHRRPTPSAARTPHDRLHPRPRTPRQALEPVHAMARREPAGDGDRHRRARGRAGRRRVLVARRPRARSTAGRSRDGTARRAGAATRLAADDLEPRAVRHLRRGDSARAGLPDVRRLLRKRHRARRAGARATVRRRRSGRHLRVHRGRRRARGVRLSDDSRARPRIEHRRRRRVRLHVRAAPRRPRRGRAARDPAFLAVELPARDLAVRLVADRVRAVRRRLFSLSAALDVRAAHVLGDRSWLGARCAGVDGVRRVRGGARGQAVRRARGAVHREPRRERRDGRAALFRDRVRQADDHDAQRIRQRDVGRDDRHRLLGPRADHAARANGLCARDGRRGRVARARRSSRIPEGFLRVHPVPARLFHAVERDQPGRFLLGDEGALRRARALRSRRPLRPLERRGRIDLRDRRARADAVHRDRVLYRAARREARRHRHLVDHRPRRARRSVLCDGTQADRACPRAADPAGRALIAMTVSAVVSPQPPSSSPSPDAAPFADPRALDALHAFVERHPRLFVLTGAGISTDSGIPGYRDRNGAWMRSQPIQYREFLDSDHARRRYWARSMLGWPVVGRAQPNASHHALARLGAAARIGRLVTQNVDGLHQRAGSVDVIELHGGIGGVTCLDCGAHHARAAIQHVLEAENPELLGARAQPAADGDAHLEWSALDHFRVPACPACGGLLKPAVVFFGENVPRERVAAAARALDDADAMLVVGSSLMVYSGYRFCVWANDQRKPIVAINLGHTRADPLLTLKVEASCGQALAALIARLGLAQRDAHGSPHV</sequence>
<feature type="compositionally biased region" description="Basic residues" evidence="7">
    <location>
        <begin position="7"/>
        <end position="21"/>
    </location>
</feature>
<dbReference type="HOGENOM" id="CLU_352582_0_0_4"/>
<protein>
    <recommendedName>
        <fullName evidence="5">NAD-dependent protein deacetylase</fullName>
        <ecNumber evidence="5">2.3.1.286</ecNumber>
    </recommendedName>
    <alternativeName>
        <fullName evidence="5">Regulatory protein SIR2 homolog</fullName>
    </alternativeName>
</protein>
<dbReference type="EnsemblBacteria" id="ABA52657">
    <property type="protein sequence ID" value="ABA52657"/>
    <property type="gene ID" value="BURPS1710b_A0830"/>
</dbReference>
<keyword evidence="3 5" id="KW-0862">Zinc</keyword>
<organism evidence="9 10">
    <name type="scientific">Burkholderia pseudomallei (strain 1710b)</name>
    <dbReference type="NCBI Taxonomy" id="320372"/>
    <lineage>
        <taxon>Bacteria</taxon>
        <taxon>Pseudomonadati</taxon>
        <taxon>Pseudomonadota</taxon>
        <taxon>Betaproteobacteria</taxon>
        <taxon>Burkholderiales</taxon>
        <taxon>Burkholderiaceae</taxon>
        <taxon>Burkholderia</taxon>
        <taxon>pseudomallei group</taxon>
    </lineage>
</organism>
<dbReference type="EMBL" id="CP000125">
    <property type="protein sequence ID" value="ABA52657.1"/>
    <property type="molecule type" value="Genomic_DNA"/>
</dbReference>
<proteinExistence type="inferred from homology"/>
<dbReference type="InterPro" id="IPR026587">
    <property type="entry name" value="Sirtuin_class_II"/>
</dbReference>
<comment type="subcellular location">
    <subcellularLocation>
        <location evidence="5">Cytoplasm</location>
    </subcellularLocation>
</comment>
<comment type="similarity">
    <text evidence="5">Belongs to the sirtuin family. Class II subfamily.</text>
</comment>
<keyword evidence="4 5" id="KW-0520">NAD</keyword>
<dbReference type="PROSITE" id="PS50305">
    <property type="entry name" value="SIRTUIN"/>
    <property type="match status" value="1"/>
</dbReference>
<dbReference type="InterPro" id="IPR050134">
    <property type="entry name" value="NAD-dep_sirtuin_deacylases"/>
</dbReference>
<feature type="compositionally biased region" description="Basic residues" evidence="7">
    <location>
        <begin position="136"/>
        <end position="168"/>
    </location>
</feature>
<dbReference type="Pfam" id="PF02146">
    <property type="entry name" value="SIR2"/>
    <property type="match status" value="1"/>
</dbReference>
<evidence type="ECO:0000256" key="1">
    <source>
        <dbReference type="ARBA" id="ARBA00022679"/>
    </source>
</evidence>
<evidence type="ECO:0000256" key="4">
    <source>
        <dbReference type="ARBA" id="ARBA00023027"/>
    </source>
</evidence>
<evidence type="ECO:0000313" key="10">
    <source>
        <dbReference type="Proteomes" id="UP000002700"/>
    </source>
</evidence>
<feature type="binding site" evidence="5">
    <location>
        <position position="773"/>
    </location>
    <ligand>
        <name>NAD(+)</name>
        <dbReference type="ChEBI" id="CHEBI:57540"/>
    </ligand>
</feature>
<feature type="binding site" evidence="5 6">
    <location>
        <position position="641"/>
    </location>
    <ligand>
        <name>Zn(2+)</name>
        <dbReference type="ChEBI" id="CHEBI:29105"/>
    </ligand>
</feature>
<evidence type="ECO:0000259" key="8">
    <source>
        <dbReference type="PROSITE" id="PS50305"/>
    </source>
</evidence>
<comment type="cofactor">
    <cofactor evidence="5">
        <name>Zn(2+)</name>
        <dbReference type="ChEBI" id="CHEBI:29105"/>
    </cofactor>
    <text evidence="5">Binds 1 zinc ion per subunit.</text>
</comment>
<dbReference type="NCBIfam" id="NF003738">
    <property type="entry name" value="PRK05333.1"/>
    <property type="match status" value="1"/>
</dbReference>
<keyword evidence="2 5" id="KW-0479">Metal-binding</keyword>
<feature type="region of interest" description="Disordered" evidence="7">
    <location>
        <begin position="136"/>
        <end position="175"/>
    </location>
</feature>
<feature type="binding site" evidence="5">
    <location>
        <begin position="729"/>
        <end position="731"/>
    </location>
    <ligand>
        <name>NAD(+)</name>
        <dbReference type="ChEBI" id="CHEBI:57540"/>
    </ligand>
</feature>
<dbReference type="KEGG" id="bpm:BURPS1710b_A0830"/>
<feature type="compositionally biased region" description="Basic residues" evidence="7">
    <location>
        <begin position="62"/>
        <end position="82"/>
    </location>
</feature>
<dbReference type="GO" id="GO:0005737">
    <property type="term" value="C:cytoplasm"/>
    <property type="evidence" value="ECO:0007669"/>
    <property type="project" value="UniProtKB-SubCell"/>
</dbReference>
<feature type="binding site" evidence="5 6">
    <location>
        <position position="692"/>
    </location>
    <ligand>
        <name>Zn(2+)</name>
        <dbReference type="ChEBI" id="CHEBI:29105"/>
    </ligand>
</feature>
<feature type="binding site" evidence="5">
    <location>
        <begin position="612"/>
        <end position="615"/>
    </location>
    <ligand>
        <name>NAD(+)</name>
        <dbReference type="ChEBI" id="CHEBI:57540"/>
    </ligand>
</feature>
<dbReference type="PANTHER" id="PTHR11085:SF10">
    <property type="entry name" value="NAD-DEPENDENT PROTEIN DEACYLASE SIRTUIN-5, MITOCHONDRIAL-RELATED"/>
    <property type="match status" value="1"/>
</dbReference>
<evidence type="ECO:0000256" key="5">
    <source>
        <dbReference type="HAMAP-Rule" id="MF_01967"/>
    </source>
</evidence>
<evidence type="ECO:0000256" key="7">
    <source>
        <dbReference type="SAM" id="MobiDB-lite"/>
    </source>
</evidence>
<dbReference type="AlphaFoldDB" id="Q3JKB4"/>
<evidence type="ECO:0000313" key="9">
    <source>
        <dbReference type="EMBL" id="ABA52657.1"/>
    </source>
</evidence>
<dbReference type="HAMAP" id="MF_01967">
    <property type="entry name" value="Sirtuin_ClassII"/>
    <property type="match status" value="1"/>
</dbReference>
<feature type="binding site" evidence="5 6">
    <location>
        <position position="689"/>
    </location>
    <ligand>
        <name>Zn(2+)</name>
        <dbReference type="ChEBI" id="CHEBI:29105"/>
    </ligand>
</feature>
<keyword evidence="5" id="KW-0963">Cytoplasm</keyword>
<evidence type="ECO:0000256" key="2">
    <source>
        <dbReference type="ARBA" id="ARBA00022723"/>
    </source>
</evidence>
<dbReference type="InterPro" id="IPR003000">
    <property type="entry name" value="Sirtuin"/>
</dbReference>
<feature type="compositionally biased region" description="Basic and acidic residues" evidence="7">
    <location>
        <begin position="51"/>
        <end position="61"/>
    </location>
</feature>
<evidence type="ECO:0000256" key="3">
    <source>
        <dbReference type="ARBA" id="ARBA00022833"/>
    </source>
</evidence>
<comment type="caution">
    <text evidence="5">Lacks conserved residue(s) required for the propagation of feature annotation.</text>
</comment>
<evidence type="ECO:0000256" key="6">
    <source>
        <dbReference type="PROSITE-ProRule" id="PRU00236"/>
    </source>
</evidence>
<dbReference type="SUPFAM" id="SSF52467">
    <property type="entry name" value="DHS-like NAD/FAD-binding domain"/>
    <property type="match status" value="1"/>
</dbReference>
<feature type="active site" description="Proton acceptor" evidence="5 6">
    <location>
        <position position="630"/>
    </location>
</feature>
<dbReference type="GO" id="GO:0017136">
    <property type="term" value="F:histone deacetylase activity, NAD-dependent"/>
    <property type="evidence" value="ECO:0007669"/>
    <property type="project" value="TreeGrafter"/>
</dbReference>